<reference evidence="1 2" key="1">
    <citation type="journal article" date="2013" name="Curr. Biol.">
        <title>The Genome of the Foraminiferan Reticulomyxa filosa.</title>
        <authorList>
            <person name="Glockner G."/>
            <person name="Hulsmann N."/>
            <person name="Schleicher M."/>
            <person name="Noegel A.A."/>
            <person name="Eichinger L."/>
            <person name="Gallinger C."/>
            <person name="Pawlowski J."/>
            <person name="Sierra R."/>
            <person name="Euteneuer U."/>
            <person name="Pillet L."/>
            <person name="Moustafa A."/>
            <person name="Platzer M."/>
            <person name="Groth M."/>
            <person name="Szafranski K."/>
            <person name="Schliwa M."/>
        </authorList>
    </citation>
    <scope>NUCLEOTIDE SEQUENCE [LARGE SCALE GENOMIC DNA]</scope>
</reference>
<evidence type="ECO:0000313" key="1">
    <source>
        <dbReference type="EMBL" id="ETO36492.1"/>
    </source>
</evidence>
<name>X6PFN6_RETFI</name>
<dbReference type="Proteomes" id="UP000023152">
    <property type="component" value="Unassembled WGS sequence"/>
</dbReference>
<proteinExistence type="predicted"/>
<sequence>MEESKKEEDTIEKRIHIWLKDEAKIDAGEALKIASYLHQTLKLTEKDDIVMVEPKEWKSMFAQVELATISKKKLLKLVNAMREKAEDSVLDIKDLVDCVSRSKDTFKFSFLQMRIVVVAQTTIKRNKNKLAFFNVNDERWKMFGLKAGDEILCRYTSDPNHALRVDSIERPPYYESNVNEDDESQFVSVRLHSSKTEQPTKVKIVGSAWRVGDKVKLNLFLPLMPQKKKKKFNIITQVKHAR</sequence>
<dbReference type="EMBL" id="ASPP01000596">
    <property type="protein sequence ID" value="ETO36492.1"/>
    <property type="molecule type" value="Genomic_DNA"/>
</dbReference>
<evidence type="ECO:0000313" key="2">
    <source>
        <dbReference type="Proteomes" id="UP000023152"/>
    </source>
</evidence>
<comment type="caution">
    <text evidence="1">The sequence shown here is derived from an EMBL/GenBank/DDBJ whole genome shotgun (WGS) entry which is preliminary data.</text>
</comment>
<protein>
    <submittedName>
        <fullName evidence="1">Uncharacterized protein</fullName>
    </submittedName>
</protein>
<keyword evidence="2" id="KW-1185">Reference proteome</keyword>
<dbReference type="AlphaFoldDB" id="X6PFN6"/>
<organism evidence="1 2">
    <name type="scientific">Reticulomyxa filosa</name>
    <dbReference type="NCBI Taxonomy" id="46433"/>
    <lineage>
        <taxon>Eukaryota</taxon>
        <taxon>Sar</taxon>
        <taxon>Rhizaria</taxon>
        <taxon>Retaria</taxon>
        <taxon>Foraminifera</taxon>
        <taxon>Monothalamids</taxon>
        <taxon>Reticulomyxidae</taxon>
        <taxon>Reticulomyxa</taxon>
    </lineage>
</organism>
<gene>
    <name evidence="1" type="ORF">RFI_00569</name>
</gene>
<accession>X6PFN6</accession>